<dbReference type="Gene3D" id="1.10.8.60">
    <property type="match status" value="1"/>
</dbReference>
<evidence type="ECO:0000256" key="4">
    <source>
        <dbReference type="SAM" id="MobiDB-lite"/>
    </source>
</evidence>
<feature type="domain" description="AAA+ ATPase" evidence="5">
    <location>
        <begin position="863"/>
        <end position="1004"/>
    </location>
</feature>
<dbReference type="STRING" id="1229662.W3X637"/>
<reference evidence="7" key="1">
    <citation type="journal article" date="2015" name="BMC Genomics">
        <title>Genomic and transcriptomic analysis of the endophytic fungus Pestalotiopsis fici reveals its lifestyle and high potential for synthesis of natural products.</title>
        <authorList>
            <person name="Wang X."/>
            <person name="Zhang X."/>
            <person name="Liu L."/>
            <person name="Xiang M."/>
            <person name="Wang W."/>
            <person name="Sun X."/>
            <person name="Che Y."/>
            <person name="Guo L."/>
            <person name="Liu G."/>
            <person name="Guo L."/>
            <person name="Wang C."/>
            <person name="Yin W.B."/>
            <person name="Stadler M."/>
            <person name="Zhang X."/>
            <person name="Liu X."/>
        </authorList>
    </citation>
    <scope>NUCLEOTIDE SEQUENCE [LARGE SCALE GENOMIC DNA]</scope>
    <source>
        <strain evidence="7">W106-1 / CGMCC3.15140</strain>
    </source>
</reference>
<dbReference type="OrthoDB" id="2423195at2759"/>
<evidence type="ECO:0000313" key="7">
    <source>
        <dbReference type="Proteomes" id="UP000030651"/>
    </source>
</evidence>
<comment type="similarity">
    <text evidence="1">Belongs to the CbxX/CfxQ family.</text>
</comment>
<dbReference type="InParanoid" id="W3X637"/>
<evidence type="ECO:0000259" key="5">
    <source>
        <dbReference type="SMART" id="SM00382"/>
    </source>
</evidence>
<keyword evidence="7" id="KW-1185">Reference proteome</keyword>
<feature type="domain" description="AAA+ ATPase" evidence="5">
    <location>
        <begin position="583"/>
        <end position="724"/>
    </location>
</feature>
<protein>
    <recommendedName>
        <fullName evidence="5">AAA+ ATPase domain-containing protein</fullName>
    </recommendedName>
</protein>
<gene>
    <name evidence="6" type="ORF">PFICI_08165</name>
</gene>
<evidence type="ECO:0000256" key="2">
    <source>
        <dbReference type="ARBA" id="ARBA00022741"/>
    </source>
</evidence>
<evidence type="ECO:0000313" key="6">
    <source>
        <dbReference type="EMBL" id="ETS80636.1"/>
    </source>
</evidence>
<dbReference type="Pfam" id="PF17866">
    <property type="entry name" value="AAA_lid_6"/>
    <property type="match status" value="1"/>
</dbReference>
<dbReference type="FunFam" id="3.40.50.300:FF:000216">
    <property type="entry name" value="Type VII secretion ATPase EccA"/>
    <property type="match status" value="1"/>
</dbReference>
<dbReference type="PRINTS" id="PR00819">
    <property type="entry name" value="CBXCFQXSUPER"/>
</dbReference>
<dbReference type="SMART" id="SM00382">
    <property type="entry name" value="AAA"/>
    <property type="match status" value="2"/>
</dbReference>
<dbReference type="InterPro" id="IPR041627">
    <property type="entry name" value="AAA_lid_6"/>
</dbReference>
<dbReference type="GeneID" id="19273178"/>
<dbReference type="InterPro" id="IPR027417">
    <property type="entry name" value="P-loop_NTPase"/>
</dbReference>
<evidence type="ECO:0000256" key="1">
    <source>
        <dbReference type="ARBA" id="ARBA00010378"/>
    </source>
</evidence>
<name>W3X637_PESFW</name>
<dbReference type="HOGENOM" id="CLU_280618_0_0_1"/>
<dbReference type="Pfam" id="PF00004">
    <property type="entry name" value="AAA"/>
    <property type="match status" value="2"/>
</dbReference>
<dbReference type="KEGG" id="pfy:PFICI_08165"/>
<feature type="region of interest" description="Disordered" evidence="4">
    <location>
        <begin position="1097"/>
        <end position="1119"/>
    </location>
</feature>
<dbReference type="InterPro" id="IPR003959">
    <property type="entry name" value="ATPase_AAA_core"/>
</dbReference>
<dbReference type="InterPro" id="IPR000641">
    <property type="entry name" value="CbxX/CfxQ"/>
</dbReference>
<dbReference type="InterPro" id="IPR050773">
    <property type="entry name" value="CbxX/CfxQ_RuBisCO_ESX"/>
</dbReference>
<proteinExistence type="inferred from homology"/>
<keyword evidence="3" id="KW-0067">ATP-binding</keyword>
<sequence>MIEILAAQSQKLEEARGPASLVLVGDKALRYSEAIKKYHQYLCVAGVLPDTSKFRDFSAKDDCCLKYLKNLPREGGGDQNGTVLINQRSNICSDGRDIIKEIQSSKPELVIILVIRGTKIDSSLQDTVKRFSSILYLPKGSIEPGFGPKEARERVLKLIESRYGGEMQVEGGTDGPILSACIRKISRSCEERASKESIDDAINASLREIYRRQIDRLLEAKSSTEDPSYFLLTAEDMLGAEEQALVERYRTQTKTPVVARQLEGFDKLLDHIGKKLPVILKVLKSRWGELLGDQSRLNLAFIGTDNLDYFEAGSLYHKELRSTGAISNDSQYIYLCAQRHGDSDRLDGSDDSGDDNDASKCVTVTNGVQAGVILVEHAERLCSTCKSSIDSLQEKRSGLVVVLAFHSTSIPSFLKDFVEERFPFQIDLQKKSPDKNNEIQHRVREALVSSIQKQFQGHAQFEGGVNGSSIQACARRISQKCDKDANATDIENAIKPRLTDIYQRKFDRHLEDGDFTVESSPFLFTASDLLGRAPDLTKSNLKEWEELQAMIGLTAVKTSIRSLFDSLLLNYYRELDGHEPVQTGLSRMFLGPPGTGKTTVANLYGKLLASLGFLSCGQILVHNANDFIGEHIGSSVAKTKEILEKARGNVLLIDEAYMLDAKRNYGSSPCPFRQEVVDTLVGEVQNKPGEDLCIIMCGYEEEMRDFLREANPGLARRFPIENAFFFEEFSEEQLGKVLDLKMKEQSFSTSDQGRATALNVLKLAKQRPNFGNGGEVDNLLSRAILSFQRRFSVAHPDQKLEISKNSLLLPEDFDSEHLRGEDIENELEHDFGMIGLGAKLDTFKQLVRNSNAIKKYKKAPQTTPVTLVLKGPPGSGKTAFARKLGRIYYNMGILATQDVVEVTVRDMVGYTPGQTVHATRRLLESSLGKVLFIDGAHRLNGKGVLEDCVSEARDELVDALSKPQFFRKLVVVLAGYTVPMNEMLLSNPGLSGRFSTQIHFEKLSSAACAKLLKKDIQDLHILATFDEDDTKIQGIFRKIRSLDCWANGRSIRTLAGEVAMRSINATYNESLELPEPVASREVVLEVLEEWKRRKVPKIPAKKQKTSDDYLNAETTDLVQ</sequence>
<evidence type="ECO:0000256" key="3">
    <source>
        <dbReference type="ARBA" id="ARBA00022840"/>
    </source>
</evidence>
<dbReference type="EMBL" id="KI912113">
    <property type="protein sequence ID" value="ETS80636.1"/>
    <property type="molecule type" value="Genomic_DNA"/>
</dbReference>
<dbReference type="RefSeq" id="XP_007834937.1">
    <property type="nucleotide sequence ID" value="XM_007836746.1"/>
</dbReference>
<dbReference type="PANTHER" id="PTHR43392:SF2">
    <property type="entry name" value="AAA-TYPE ATPASE FAMILY PROTEIN _ ANKYRIN REPEAT FAMILY PROTEIN"/>
    <property type="match status" value="1"/>
</dbReference>
<dbReference type="AlphaFoldDB" id="W3X637"/>
<keyword evidence="2" id="KW-0547">Nucleotide-binding</keyword>
<dbReference type="SUPFAM" id="SSF52540">
    <property type="entry name" value="P-loop containing nucleoside triphosphate hydrolases"/>
    <property type="match status" value="2"/>
</dbReference>
<dbReference type="eggNOG" id="KOG0730">
    <property type="taxonomic scope" value="Eukaryota"/>
</dbReference>
<dbReference type="GO" id="GO:0005524">
    <property type="term" value="F:ATP binding"/>
    <property type="evidence" value="ECO:0007669"/>
    <property type="project" value="UniProtKB-KW"/>
</dbReference>
<organism evidence="6 7">
    <name type="scientific">Pestalotiopsis fici (strain W106-1 / CGMCC3.15140)</name>
    <dbReference type="NCBI Taxonomy" id="1229662"/>
    <lineage>
        <taxon>Eukaryota</taxon>
        <taxon>Fungi</taxon>
        <taxon>Dikarya</taxon>
        <taxon>Ascomycota</taxon>
        <taxon>Pezizomycotina</taxon>
        <taxon>Sordariomycetes</taxon>
        <taxon>Xylariomycetidae</taxon>
        <taxon>Amphisphaeriales</taxon>
        <taxon>Sporocadaceae</taxon>
        <taxon>Pestalotiopsis</taxon>
    </lineage>
</organism>
<dbReference type="InterPro" id="IPR003593">
    <property type="entry name" value="AAA+_ATPase"/>
</dbReference>
<dbReference type="CDD" id="cd00009">
    <property type="entry name" value="AAA"/>
    <property type="match status" value="2"/>
</dbReference>
<dbReference type="Proteomes" id="UP000030651">
    <property type="component" value="Unassembled WGS sequence"/>
</dbReference>
<dbReference type="Gene3D" id="3.40.50.300">
    <property type="entry name" value="P-loop containing nucleotide triphosphate hydrolases"/>
    <property type="match status" value="2"/>
</dbReference>
<dbReference type="GO" id="GO:0016887">
    <property type="term" value="F:ATP hydrolysis activity"/>
    <property type="evidence" value="ECO:0007669"/>
    <property type="project" value="InterPro"/>
</dbReference>
<accession>W3X637</accession>
<dbReference type="PANTHER" id="PTHR43392">
    <property type="entry name" value="AAA-TYPE ATPASE FAMILY PROTEIN / ANKYRIN REPEAT FAMILY PROTEIN"/>
    <property type="match status" value="1"/>
</dbReference>